<organism evidence="1 2">
    <name type="scientific">Propioniferax innocua</name>
    <dbReference type="NCBI Taxonomy" id="1753"/>
    <lineage>
        <taxon>Bacteria</taxon>
        <taxon>Bacillati</taxon>
        <taxon>Actinomycetota</taxon>
        <taxon>Actinomycetes</taxon>
        <taxon>Propionibacteriales</taxon>
        <taxon>Propionibacteriaceae</taxon>
        <taxon>Propioniferax</taxon>
    </lineage>
</organism>
<gene>
    <name evidence="1" type="ORF">FB460_1179</name>
</gene>
<proteinExistence type="predicted"/>
<sequence>MGAALAAAVTPVAACGGWSQHLLRAGTLQAALRQIRHHRPALLGGVILLTMPSTVAVHMAAEEDRRFETMTWTDGRVAPGAETGDLPPETTLFDLLRDVPLVADIQHMAQRHLGEEGVFAPSLATAKLWLEGEQMFVDATLDGVSASVLLRVDGDTLNPV</sequence>
<name>A0A542ZSY9_9ACTN</name>
<dbReference type="Proteomes" id="UP000316196">
    <property type="component" value="Unassembled WGS sequence"/>
</dbReference>
<dbReference type="AlphaFoldDB" id="A0A542ZSY9"/>
<evidence type="ECO:0000313" key="1">
    <source>
        <dbReference type="EMBL" id="TQL63370.1"/>
    </source>
</evidence>
<keyword evidence="2" id="KW-1185">Reference proteome</keyword>
<evidence type="ECO:0000313" key="2">
    <source>
        <dbReference type="Proteomes" id="UP000316196"/>
    </source>
</evidence>
<reference evidence="1 2" key="1">
    <citation type="submission" date="2019-06" db="EMBL/GenBank/DDBJ databases">
        <title>Sequencing the genomes of 1000 actinobacteria strains.</title>
        <authorList>
            <person name="Klenk H.-P."/>
        </authorList>
    </citation>
    <scope>NUCLEOTIDE SEQUENCE [LARGE SCALE GENOMIC DNA]</scope>
    <source>
        <strain evidence="1 2">DSM 8251</strain>
    </source>
</reference>
<dbReference type="EMBL" id="VFOR01000001">
    <property type="protein sequence ID" value="TQL63370.1"/>
    <property type="molecule type" value="Genomic_DNA"/>
</dbReference>
<protein>
    <submittedName>
        <fullName evidence="1">Uncharacterized protein</fullName>
    </submittedName>
</protein>
<accession>A0A542ZSY9</accession>
<comment type="caution">
    <text evidence="1">The sequence shown here is derived from an EMBL/GenBank/DDBJ whole genome shotgun (WGS) entry which is preliminary data.</text>
</comment>